<keyword evidence="1" id="KW-0472">Membrane</keyword>
<dbReference type="GO" id="GO:0140359">
    <property type="term" value="F:ABC-type transporter activity"/>
    <property type="evidence" value="ECO:0007669"/>
    <property type="project" value="InterPro"/>
</dbReference>
<feature type="transmembrane region" description="Helical" evidence="1">
    <location>
        <begin position="72"/>
        <end position="97"/>
    </location>
</feature>
<dbReference type="GO" id="GO:0005886">
    <property type="term" value="C:plasma membrane"/>
    <property type="evidence" value="ECO:0007669"/>
    <property type="project" value="UniProtKB-SubCell"/>
</dbReference>
<evidence type="ECO:0000313" key="3">
    <source>
        <dbReference type="Proteomes" id="UP000199659"/>
    </source>
</evidence>
<feature type="transmembrane region" description="Helical" evidence="1">
    <location>
        <begin position="163"/>
        <end position="183"/>
    </location>
</feature>
<organism evidence="2 3">
    <name type="scientific">Anaeromicropila populeti</name>
    <dbReference type="NCBI Taxonomy" id="37658"/>
    <lineage>
        <taxon>Bacteria</taxon>
        <taxon>Bacillati</taxon>
        <taxon>Bacillota</taxon>
        <taxon>Clostridia</taxon>
        <taxon>Lachnospirales</taxon>
        <taxon>Lachnospiraceae</taxon>
        <taxon>Anaeromicropila</taxon>
    </lineage>
</organism>
<keyword evidence="1" id="KW-0812">Transmembrane</keyword>
<dbReference type="RefSeq" id="WP_092559940.1">
    <property type="nucleotide sequence ID" value="NZ_FOYZ01000004.1"/>
</dbReference>
<accession>A0A1I6J371</accession>
<dbReference type="OrthoDB" id="9800309at2"/>
<feature type="transmembrane region" description="Helical" evidence="1">
    <location>
        <begin position="195"/>
        <end position="217"/>
    </location>
</feature>
<proteinExistence type="predicted"/>
<gene>
    <name evidence="2" type="ORF">SAMN05661086_01365</name>
</gene>
<dbReference type="Proteomes" id="UP000199659">
    <property type="component" value="Unassembled WGS sequence"/>
</dbReference>
<protein>
    <submittedName>
        <fullName evidence="2">ABC-2 family transporter protein</fullName>
    </submittedName>
</protein>
<dbReference type="STRING" id="37658.SAMN05661086_01365"/>
<name>A0A1I6J371_9FIRM</name>
<feature type="transmembrane region" description="Helical" evidence="1">
    <location>
        <begin position="237"/>
        <end position="256"/>
    </location>
</feature>
<sequence length="266" mass="29782">MNVYLYEMKLQIKSFLIWSGVIVASLFAFMIGFYPVFQDSLEEIMNMIEGLPKEYTLAFGFEMSNLNSYVGFYNFTFSYISLMGAIMSLIMAISVFGREKRSKCLDFIFVKPISRKKLFCMKGLTCISMTTVLGIIYAAALAFCYRLTGQTGRWGKEVLVLGAGFYFTQLFFIVLGIFAVVYLKKIRSVSGAATSFGCIAFILSALANITGDKIMTFAAPLKYFEPDNLLNAGKIEYAYMAAAIIITVVCISIAYVRFCKQDIHAV</sequence>
<reference evidence="2 3" key="1">
    <citation type="submission" date="2016-10" db="EMBL/GenBank/DDBJ databases">
        <authorList>
            <person name="de Groot N.N."/>
        </authorList>
    </citation>
    <scope>NUCLEOTIDE SEQUENCE [LARGE SCALE GENOMIC DNA]</scope>
    <source>
        <strain evidence="2 3">743A</strain>
    </source>
</reference>
<evidence type="ECO:0000313" key="2">
    <source>
        <dbReference type="EMBL" id="SFR72940.1"/>
    </source>
</evidence>
<evidence type="ECO:0000256" key="1">
    <source>
        <dbReference type="SAM" id="Phobius"/>
    </source>
</evidence>
<dbReference type="AlphaFoldDB" id="A0A1I6J371"/>
<keyword evidence="1" id="KW-1133">Transmembrane helix</keyword>
<dbReference type="EMBL" id="FOYZ01000004">
    <property type="protein sequence ID" value="SFR72940.1"/>
    <property type="molecule type" value="Genomic_DNA"/>
</dbReference>
<feature type="transmembrane region" description="Helical" evidence="1">
    <location>
        <begin position="118"/>
        <end position="143"/>
    </location>
</feature>
<feature type="transmembrane region" description="Helical" evidence="1">
    <location>
        <begin position="15"/>
        <end position="37"/>
    </location>
</feature>
<keyword evidence="3" id="KW-1185">Reference proteome</keyword>